<dbReference type="Pfam" id="PF00561">
    <property type="entry name" value="Abhydrolase_1"/>
    <property type="match status" value="1"/>
</dbReference>
<keyword evidence="2" id="KW-0378">Hydrolase</keyword>
<dbReference type="EMBL" id="CP034562">
    <property type="protein sequence ID" value="AZQ64052.1"/>
    <property type="molecule type" value="Genomic_DNA"/>
</dbReference>
<evidence type="ECO:0000313" key="3">
    <source>
        <dbReference type="Proteomes" id="UP000267268"/>
    </source>
</evidence>
<protein>
    <submittedName>
        <fullName evidence="2">Alpha/beta hydrolase</fullName>
    </submittedName>
</protein>
<sequence>MTAVKENNLPLRKRSLLDRFYASFLMTFTREYDQLEQIRRKNNYNKNIPSVAEPTIIDTNYVEIKGVKIRYAHHHNPDKETLIMLSPLPQSIIAYSPIWKKVTEQFNVYAYDLPGFGRSEGGKEFMTFKAQGEFLKDFIETFEISEPHIMAPDIGMPSAIYYTGTFENDVKSLMIGDGPAIDPSTNGSIIEKLGFSNFWQFLIGNFVGAGAFVEVGNRVGYVNYVPNEYEISDYIKSYDGRLKSSIEWFKRYPESLASVNPLLEKIEIPTLLFWGENDQILPVDNGERINERMQNSTLQVIENCGHFSYQDQHEKFSDLLNNWVGGDYKKMTRESQI</sequence>
<dbReference type="InterPro" id="IPR000639">
    <property type="entry name" value="Epox_hydrolase-like"/>
</dbReference>
<dbReference type="GO" id="GO:0016020">
    <property type="term" value="C:membrane"/>
    <property type="evidence" value="ECO:0007669"/>
    <property type="project" value="TreeGrafter"/>
</dbReference>
<dbReference type="RefSeq" id="WP_126617365.1">
    <property type="nucleotide sequence ID" value="NZ_CP034562.1"/>
</dbReference>
<dbReference type="OrthoDB" id="9799612at2"/>
<dbReference type="GO" id="GO:0016787">
    <property type="term" value="F:hydrolase activity"/>
    <property type="evidence" value="ECO:0007669"/>
    <property type="project" value="UniProtKB-KW"/>
</dbReference>
<dbReference type="Gene3D" id="3.40.50.1820">
    <property type="entry name" value="alpha/beta hydrolase"/>
    <property type="match status" value="1"/>
</dbReference>
<dbReference type="Proteomes" id="UP000267268">
    <property type="component" value="Chromosome 1"/>
</dbReference>
<dbReference type="PANTHER" id="PTHR43798:SF33">
    <property type="entry name" value="HYDROLASE, PUTATIVE (AFU_ORTHOLOGUE AFUA_2G14860)-RELATED"/>
    <property type="match status" value="1"/>
</dbReference>
<reference evidence="2 3" key="1">
    <citation type="submission" date="2018-12" db="EMBL/GenBank/DDBJ databases">
        <title>Flammeovirga pectinis sp. nov., isolated from the gut of the Korean scallop, Patinopecten yessoensis.</title>
        <authorList>
            <person name="Bae J.-W."/>
            <person name="Jeong Y.-S."/>
            <person name="Kang W."/>
        </authorList>
    </citation>
    <scope>NUCLEOTIDE SEQUENCE [LARGE SCALE GENOMIC DNA]</scope>
    <source>
        <strain evidence="2 3">L12M1</strain>
    </source>
</reference>
<organism evidence="2 3">
    <name type="scientific">Flammeovirga pectinis</name>
    <dbReference type="NCBI Taxonomy" id="2494373"/>
    <lineage>
        <taxon>Bacteria</taxon>
        <taxon>Pseudomonadati</taxon>
        <taxon>Bacteroidota</taxon>
        <taxon>Cytophagia</taxon>
        <taxon>Cytophagales</taxon>
        <taxon>Flammeovirgaceae</taxon>
        <taxon>Flammeovirga</taxon>
    </lineage>
</organism>
<proteinExistence type="predicted"/>
<dbReference type="InterPro" id="IPR000073">
    <property type="entry name" value="AB_hydrolase_1"/>
</dbReference>
<dbReference type="SUPFAM" id="SSF53474">
    <property type="entry name" value="alpha/beta-Hydrolases"/>
    <property type="match status" value="1"/>
</dbReference>
<evidence type="ECO:0000313" key="2">
    <source>
        <dbReference type="EMBL" id="AZQ64052.1"/>
    </source>
</evidence>
<gene>
    <name evidence="2" type="ORF">EI427_18005</name>
</gene>
<name>A0A3S9P7I3_9BACT</name>
<dbReference type="PANTHER" id="PTHR43798">
    <property type="entry name" value="MONOACYLGLYCEROL LIPASE"/>
    <property type="match status" value="1"/>
</dbReference>
<accession>A0A3S9P7I3</accession>
<dbReference type="InterPro" id="IPR029058">
    <property type="entry name" value="AB_hydrolase_fold"/>
</dbReference>
<feature type="domain" description="AB hydrolase-1" evidence="1">
    <location>
        <begin position="103"/>
        <end position="309"/>
    </location>
</feature>
<dbReference type="PRINTS" id="PR00412">
    <property type="entry name" value="EPOXHYDRLASE"/>
</dbReference>
<keyword evidence="3" id="KW-1185">Reference proteome</keyword>
<dbReference type="PRINTS" id="PR00111">
    <property type="entry name" value="ABHYDROLASE"/>
</dbReference>
<evidence type="ECO:0000259" key="1">
    <source>
        <dbReference type="Pfam" id="PF00561"/>
    </source>
</evidence>
<dbReference type="AlphaFoldDB" id="A0A3S9P7I3"/>
<dbReference type="InterPro" id="IPR050266">
    <property type="entry name" value="AB_hydrolase_sf"/>
</dbReference>
<dbReference type="KEGG" id="fll:EI427_18005"/>